<gene>
    <name evidence="8" type="ORF">EJ04DRAFT_584180</name>
</gene>
<dbReference type="InterPro" id="IPR052337">
    <property type="entry name" value="SAT4-like"/>
</dbReference>
<accession>A0A9P4QR49</accession>
<dbReference type="Pfam" id="PF20684">
    <property type="entry name" value="Fung_rhodopsin"/>
    <property type="match status" value="1"/>
</dbReference>
<feature type="transmembrane region" description="Helical" evidence="6">
    <location>
        <begin position="36"/>
        <end position="59"/>
    </location>
</feature>
<evidence type="ECO:0000313" key="8">
    <source>
        <dbReference type="EMBL" id="KAF2731139.1"/>
    </source>
</evidence>
<evidence type="ECO:0000256" key="3">
    <source>
        <dbReference type="ARBA" id="ARBA00022989"/>
    </source>
</evidence>
<feature type="transmembrane region" description="Helical" evidence="6">
    <location>
        <begin position="197"/>
        <end position="223"/>
    </location>
</feature>
<organism evidence="8 9">
    <name type="scientific">Polyplosphaeria fusca</name>
    <dbReference type="NCBI Taxonomy" id="682080"/>
    <lineage>
        <taxon>Eukaryota</taxon>
        <taxon>Fungi</taxon>
        <taxon>Dikarya</taxon>
        <taxon>Ascomycota</taxon>
        <taxon>Pezizomycotina</taxon>
        <taxon>Dothideomycetes</taxon>
        <taxon>Pleosporomycetidae</taxon>
        <taxon>Pleosporales</taxon>
        <taxon>Tetraplosphaeriaceae</taxon>
        <taxon>Polyplosphaeria</taxon>
    </lineage>
</organism>
<dbReference type="AlphaFoldDB" id="A0A9P4QR49"/>
<dbReference type="InterPro" id="IPR049326">
    <property type="entry name" value="Rhodopsin_dom_fungi"/>
</dbReference>
<reference evidence="8" key="1">
    <citation type="journal article" date="2020" name="Stud. Mycol.">
        <title>101 Dothideomycetes genomes: a test case for predicting lifestyles and emergence of pathogens.</title>
        <authorList>
            <person name="Haridas S."/>
            <person name="Albert R."/>
            <person name="Binder M."/>
            <person name="Bloem J."/>
            <person name="Labutti K."/>
            <person name="Salamov A."/>
            <person name="Andreopoulos B."/>
            <person name="Baker S."/>
            <person name="Barry K."/>
            <person name="Bills G."/>
            <person name="Bluhm B."/>
            <person name="Cannon C."/>
            <person name="Castanera R."/>
            <person name="Culley D."/>
            <person name="Daum C."/>
            <person name="Ezra D."/>
            <person name="Gonzalez J."/>
            <person name="Henrissat B."/>
            <person name="Kuo A."/>
            <person name="Liang C."/>
            <person name="Lipzen A."/>
            <person name="Lutzoni F."/>
            <person name="Magnuson J."/>
            <person name="Mondo S."/>
            <person name="Nolan M."/>
            <person name="Ohm R."/>
            <person name="Pangilinan J."/>
            <person name="Park H.-J."/>
            <person name="Ramirez L."/>
            <person name="Alfaro M."/>
            <person name="Sun H."/>
            <person name="Tritt A."/>
            <person name="Yoshinaga Y."/>
            <person name="Zwiers L.-H."/>
            <person name="Turgeon B."/>
            <person name="Goodwin S."/>
            <person name="Spatafora J."/>
            <person name="Crous P."/>
            <person name="Grigoriev I."/>
        </authorList>
    </citation>
    <scope>NUCLEOTIDE SEQUENCE</scope>
    <source>
        <strain evidence="8">CBS 125425</strain>
    </source>
</reference>
<comment type="subcellular location">
    <subcellularLocation>
        <location evidence="1">Membrane</location>
        <topology evidence="1">Multi-pass membrane protein</topology>
    </subcellularLocation>
</comment>
<proteinExistence type="inferred from homology"/>
<keyword evidence="2 6" id="KW-0812">Transmembrane</keyword>
<dbReference type="OrthoDB" id="444631at2759"/>
<keyword evidence="4 6" id="KW-0472">Membrane</keyword>
<evidence type="ECO:0000313" key="9">
    <source>
        <dbReference type="Proteomes" id="UP000799444"/>
    </source>
</evidence>
<comment type="similarity">
    <text evidence="5">Belongs to the SAT4 family.</text>
</comment>
<dbReference type="PANTHER" id="PTHR33048:SF158">
    <property type="entry name" value="MEMBRANE PROTEIN PTH11-LIKE, PUTATIVE-RELATED"/>
    <property type="match status" value="1"/>
</dbReference>
<evidence type="ECO:0000256" key="5">
    <source>
        <dbReference type="ARBA" id="ARBA00038359"/>
    </source>
</evidence>
<dbReference type="GO" id="GO:0016020">
    <property type="term" value="C:membrane"/>
    <property type="evidence" value="ECO:0007669"/>
    <property type="project" value="UniProtKB-SubCell"/>
</dbReference>
<feature type="domain" description="Rhodopsin" evidence="7">
    <location>
        <begin position="54"/>
        <end position="298"/>
    </location>
</feature>
<evidence type="ECO:0000256" key="1">
    <source>
        <dbReference type="ARBA" id="ARBA00004141"/>
    </source>
</evidence>
<keyword evidence="3 6" id="KW-1133">Transmembrane helix</keyword>
<evidence type="ECO:0000256" key="4">
    <source>
        <dbReference type="ARBA" id="ARBA00023136"/>
    </source>
</evidence>
<feature type="transmembrane region" description="Helical" evidence="6">
    <location>
        <begin position="155"/>
        <end position="177"/>
    </location>
</feature>
<comment type="caution">
    <text evidence="8">The sequence shown here is derived from an EMBL/GenBank/DDBJ whole genome shotgun (WGS) entry which is preliminary data.</text>
</comment>
<evidence type="ECO:0000259" key="7">
    <source>
        <dbReference type="Pfam" id="PF20684"/>
    </source>
</evidence>
<feature type="transmembrane region" description="Helical" evidence="6">
    <location>
        <begin position="269"/>
        <end position="292"/>
    </location>
</feature>
<feature type="transmembrane region" description="Helical" evidence="6">
    <location>
        <begin position="235"/>
        <end position="257"/>
    </location>
</feature>
<keyword evidence="9" id="KW-1185">Reference proteome</keyword>
<feature type="transmembrane region" description="Helical" evidence="6">
    <location>
        <begin position="71"/>
        <end position="93"/>
    </location>
</feature>
<sequence length="378" mass="43037">MDWSKMSPEQLAQIPAGVPPRGVIPNLVNPPNAGNYVIIANSIFVAMMITFVALRFYVVLKIKKKMGADDWMVVVSVIGICYYFVVVCLAIRVAKFGTHMYNLSVLHFRTRDVALAMQIGFLTNGPPHLIWPWVKTTFFLMYLQLFRPLTWLRRCVYFGLAVVWVWYVAMCIAQISITAPPRGHGWVESFATPRYLQTFKICVPTAYFGLASDLYIMVLPLVAISHLRLSRLKRIGVAAMFTTGFTCCVASTVSIYFQTRLYENANDFTFYVVFIYLAYTLEVCVAISISCMPSLARLHKDKTGAKVNSVAASLGFPFRSFPRKDPTLECTPKRAHPQPWRMVPYLDRNFTRRASPNANLHPLQIRRTISHYQRKGFA</sequence>
<dbReference type="Proteomes" id="UP000799444">
    <property type="component" value="Unassembled WGS sequence"/>
</dbReference>
<dbReference type="PANTHER" id="PTHR33048">
    <property type="entry name" value="PTH11-LIKE INTEGRAL MEMBRANE PROTEIN (AFU_ORTHOLOGUE AFUA_5G11245)"/>
    <property type="match status" value="1"/>
</dbReference>
<protein>
    <recommendedName>
        <fullName evidence="7">Rhodopsin domain-containing protein</fullName>
    </recommendedName>
</protein>
<evidence type="ECO:0000256" key="6">
    <source>
        <dbReference type="SAM" id="Phobius"/>
    </source>
</evidence>
<name>A0A9P4QR49_9PLEO</name>
<dbReference type="EMBL" id="ML996202">
    <property type="protein sequence ID" value="KAF2731139.1"/>
    <property type="molecule type" value="Genomic_DNA"/>
</dbReference>
<evidence type="ECO:0000256" key="2">
    <source>
        <dbReference type="ARBA" id="ARBA00022692"/>
    </source>
</evidence>